<proteinExistence type="inferred from homology"/>
<keyword evidence="3" id="KW-0378">Hydrolase</keyword>
<dbReference type="PANTHER" id="PTHR42978:SF6">
    <property type="entry name" value="QUORUM-QUENCHING LACTONASE YTNP-RELATED"/>
    <property type="match status" value="1"/>
</dbReference>
<protein>
    <submittedName>
        <fullName evidence="7">Metallo-beta-lactamase</fullName>
    </submittedName>
</protein>
<evidence type="ECO:0000256" key="4">
    <source>
        <dbReference type="ARBA" id="ARBA00022833"/>
    </source>
</evidence>
<feature type="signal peptide" evidence="5">
    <location>
        <begin position="1"/>
        <end position="32"/>
    </location>
</feature>
<dbReference type="AlphaFoldDB" id="A0A074TJ68"/>
<dbReference type="GO" id="GO:0046872">
    <property type="term" value="F:metal ion binding"/>
    <property type="evidence" value="ECO:0007669"/>
    <property type="project" value="UniProtKB-KW"/>
</dbReference>
<dbReference type="SUPFAM" id="SSF56281">
    <property type="entry name" value="Metallo-hydrolase/oxidoreductase"/>
    <property type="match status" value="1"/>
</dbReference>
<evidence type="ECO:0000256" key="3">
    <source>
        <dbReference type="ARBA" id="ARBA00022801"/>
    </source>
</evidence>
<name>A0A074TJ68_9RHOB</name>
<feature type="chain" id="PRO_5001699927" evidence="5">
    <location>
        <begin position="33"/>
        <end position="310"/>
    </location>
</feature>
<dbReference type="eggNOG" id="COG0491">
    <property type="taxonomic scope" value="Bacteria"/>
</dbReference>
<evidence type="ECO:0000256" key="1">
    <source>
        <dbReference type="ARBA" id="ARBA00007749"/>
    </source>
</evidence>
<organism evidence="7 8">
    <name type="scientific">Thioclava dalianensis</name>
    <dbReference type="NCBI Taxonomy" id="1185766"/>
    <lineage>
        <taxon>Bacteria</taxon>
        <taxon>Pseudomonadati</taxon>
        <taxon>Pseudomonadota</taxon>
        <taxon>Alphaproteobacteria</taxon>
        <taxon>Rhodobacterales</taxon>
        <taxon>Paracoccaceae</taxon>
        <taxon>Thioclava</taxon>
    </lineage>
</organism>
<accession>A0A074TJ68</accession>
<dbReference type="SMART" id="SM00849">
    <property type="entry name" value="Lactamase_B"/>
    <property type="match status" value="1"/>
</dbReference>
<dbReference type="InterPro" id="IPR001279">
    <property type="entry name" value="Metallo-B-lactamas"/>
</dbReference>
<dbReference type="EMBL" id="JHEH01000007">
    <property type="protein sequence ID" value="KEP70195.1"/>
    <property type="molecule type" value="Genomic_DNA"/>
</dbReference>
<comment type="similarity">
    <text evidence="1">Belongs to the metallo-beta-lactamase superfamily.</text>
</comment>
<dbReference type="STRING" id="1185766.SAMN05216224_101439"/>
<dbReference type="Pfam" id="PF00753">
    <property type="entry name" value="Lactamase_B"/>
    <property type="match status" value="1"/>
</dbReference>
<evidence type="ECO:0000313" key="7">
    <source>
        <dbReference type="EMBL" id="KEP70195.1"/>
    </source>
</evidence>
<keyword evidence="2" id="KW-0479">Metal-binding</keyword>
<evidence type="ECO:0000313" key="8">
    <source>
        <dbReference type="Proteomes" id="UP000027725"/>
    </source>
</evidence>
<dbReference type="CDD" id="cd07720">
    <property type="entry name" value="OPHC2-like_MBL-fold"/>
    <property type="match status" value="1"/>
</dbReference>
<sequence length="310" mass="33294">MTRTFMTRRTALKAAAVLPAAPALIGAQAAFAQTEPEAKPDIPPYRRMTVGDMTVTTLLAGTRPLSEPQGTFGTNASPEDFAALSKEAFIPTDTSLNFFTPTLIETGSEKILFDTGLNPEGMTAALMAAGHTPEDITTVVITHMHGDHIGGLRGEAGTTFANAKYVTGQAEFDHWSQAGNDTFESKVRPLADQFTFLKGGDSVVSGITAVEAFGHTPGHMAYRVESGDQSLVLAADTANHFVWSLRRPEWEVRFDMDKEAAAATRKSLLGMIAADRVAFVGYHMPFPGVGYLEPSGPGFRFVSMAYQLNV</sequence>
<keyword evidence="8" id="KW-1185">Reference proteome</keyword>
<evidence type="ECO:0000256" key="2">
    <source>
        <dbReference type="ARBA" id="ARBA00022723"/>
    </source>
</evidence>
<dbReference type="OrthoDB" id="9773738at2"/>
<dbReference type="GO" id="GO:0016787">
    <property type="term" value="F:hydrolase activity"/>
    <property type="evidence" value="ECO:0007669"/>
    <property type="project" value="UniProtKB-KW"/>
</dbReference>
<reference evidence="7 8" key="1">
    <citation type="submission" date="2014-03" db="EMBL/GenBank/DDBJ databases">
        <title>The draft genome sequence of Thioclava dalianensis DLFJ1-1.</title>
        <authorList>
            <person name="Lai Q."/>
            <person name="Shao Z."/>
        </authorList>
    </citation>
    <scope>NUCLEOTIDE SEQUENCE [LARGE SCALE GENOMIC DNA]</scope>
    <source>
        <strain evidence="7 8">DLFJ1-1</strain>
    </source>
</reference>
<keyword evidence="4" id="KW-0862">Zinc</keyword>
<comment type="caution">
    <text evidence="7">The sequence shown here is derived from an EMBL/GenBank/DDBJ whole genome shotgun (WGS) entry which is preliminary data.</text>
</comment>
<evidence type="ECO:0000256" key="5">
    <source>
        <dbReference type="SAM" id="SignalP"/>
    </source>
</evidence>
<dbReference type="Gene3D" id="3.60.15.10">
    <property type="entry name" value="Ribonuclease Z/Hydroxyacylglutathione hydrolase-like"/>
    <property type="match status" value="1"/>
</dbReference>
<dbReference type="InterPro" id="IPR036866">
    <property type="entry name" value="RibonucZ/Hydroxyglut_hydro"/>
</dbReference>
<dbReference type="InterPro" id="IPR051013">
    <property type="entry name" value="MBL_superfamily_lactonases"/>
</dbReference>
<gene>
    <name evidence="7" type="ORF">DL1_18895</name>
</gene>
<dbReference type="Proteomes" id="UP000027725">
    <property type="component" value="Unassembled WGS sequence"/>
</dbReference>
<dbReference type="InterPro" id="IPR006311">
    <property type="entry name" value="TAT_signal"/>
</dbReference>
<keyword evidence="5" id="KW-0732">Signal</keyword>
<dbReference type="PROSITE" id="PS51318">
    <property type="entry name" value="TAT"/>
    <property type="match status" value="1"/>
</dbReference>
<evidence type="ECO:0000259" key="6">
    <source>
        <dbReference type="SMART" id="SM00849"/>
    </source>
</evidence>
<dbReference type="PANTHER" id="PTHR42978">
    <property type="entry name" value="QUORUM-QUENCHING LACTONASE YTNP-RELATED-RELATED"/>
    <property type="match status" value="1"/>
</dbReference>
<feature type="domain" description="Metallo-beta-lactamase" evidence="6">
    <location>
        <begin position="98"/>
        <end position="283"/>
    </location>
</feature>